<proteinExistence type="predicted"/>
<sequence length="92" mass="10259">MLKKLVMGAMATCFILAGGTGFASAAETYPNVYNIDCGKTVPTAWYKNDFPSRGSLPNTMVKCGYTFYLKDAYETKDKFGNITKDWTGIYKR</sequence>
<dbReference type="RefSeq" id="WP_097872692.1">
    <property type="nucleotide sequence ID" value="NZ_CP036055.1"/>
</dbReference>
<reference evidence="2 3" key="1">
    <citation type="submission" date="2017-09" db="EMBL/GenBank/DDBJ databases">
        <title>Large-scale bioinformatics analysis of Bacillus genomes uncovers conserved roles of natural products in bacterial physiology.</title>
        <authorList>
            <consortium name="Agbiome Team Llc"/>
            <person name="Bleich R.M."/>
            <person name="Kirk G.J."/>
            <person name="Santa Maria K.C."/>
            <person name="Allen S.E."/>
            <person name="Farag S."/>
            <person name="Shank E.A."/>
            <person name="Bowers A."/>
        </authorList>
    </citation>
    <scope>NUCLEOTIDE SEQUENCE [LARGE SCALE GENOMIC DNA]</scope>
    <source>
        <strain evidence="2 3">AFS027958</strain>
    </source>
</reference>
<dbReference type="Proteomes" id="UP000220934">
    <property type="component" value="Unassembled WGS sequence"/>
</dbReference>
<evidence type="ECO:0000313" key="2">
    <source>
        <dbReference type="EMBL" id="PEN46352.1"/>
    </source>
</evidence>
<accession>A0AB36SFX5</accession>
<protein>
    <submittedName>
        <fullName evidence="2">Uncharacterized protein</fullName>
    </submittedName>
</protein>
<name>A0AB36SFX5_9BACI</name>
<feature type="signal peptide" evidence="1">
    <location>
        <begin position="1"/>
        <end position="25"/>
    </location>
</feature>
<keyword evidence="1" id="KW-0732">Signal</keyword>
<comment type="caution">
    <text evidence="2">The sequence shown here is derived from an EMBL/GenBank/DDBJ whole genome shotgun (WGS) entry which is preliminary data.</text>
</comment>
<feature type="chain" id="PRO_5044199832" evidence="1">
    <location>
        <begin position="26"/>
        <end position="92"/>
    </location>
</feature>
<dbReference type="AlphaFoldDB" id="A0AB36SFX5"/>
<gene>
    <name evidence="2" type="ORF">CN596_28760</name>
</gene>
<organism evidence="2 3">
    <name type="scientific">Bacillus toyonensis</name>
    <dbReference type="NCBI Taxonomy" id="155322"/>
    <lineage>
        <taxon>Bacteria</taxon>
        <taxon>Bacillati</taxon>
        <taxon>Bacillota</taxon>
        <taxon>Bacilli</taxon>
        <taxon>Bacillales</taxon>
        <taxon>Bacillaceae</taxon>
        <taxon>Bacillus</taxon>
        <taxon>Bacillus cereus group</taxon>
    </lineage>
</organism>
<evidence type="ECO:0000256" key="1">
    <source>
        <dbReference type="SAM" id="SignalP"/>
    </source>
</evidence>
<dbReference type="EMBL" id="NUAJ01000049">
    <property type="protein sequence ID" value="PEN46352.1"/>
    <property type="molecule type" value="Genomic_DNA"/>
</dbReference>
<evidence type="ECO:0000313" key="3">
    <source>
        <dbReference type="Proteomes" id="UP000220934"/>
    </source>
</evidence>